<evidence type="ECO:0000259" key="2">
    <source>
        <dbReference type="Pfam" id="PF13556"/>
    </source>
</evidence>
<proteinExistence type="predicted"/>
<evidence type="ECO:0000313" key="4">
    <source>
        <dbReference type="Proteomes" id="UP001589854"/>
    </source>
</evidence>
<gene>
    <name evidence="3" type="ORF">ACFFIX_16570</name>
</gene>
<organism evidence="3 4">
    <name type="scientific">Metabacillus herbersteinensis</name>
    <dbReference type="NCBI Taxonomy" id="283816"/>
    <lineage>
        <taxon>Bacteria</taxon>
        <taxon>Bacillati</taxon>
        <taxon>Bacillota</taxon>
        <taxon>Bacilli</taxon>
        <taxon>Bacillales</taxon>
        <taxon>Bacillaceae</taxon>
        <taxon>Metabacillus</taxon>
    </lineage>
</organism>
<dbReference type="Proteomes" id="UP001589854">
    <property type="component" value="Unassembled WGS sequence"/>
</dbReference>
<accession>A0ABV6GH93</accession>
<dbReference type="InterPro" id="IPR042070">
    <property type="entry name" value="PucR_C-HTH_sf"/>
</dbReference>
<dbReference type="InterPro" id="IPR012914">
    <property type="entry name" value="PucR_dom"/>
</dbReference>
<dbReference type="Pfam" id="PF07905">
    <property type="entry name" value="PucR"/>
    <property type="match status" value="1"/>
</dbReference>
<comment type="caution">
    <text evidence="3">The sequence shown here is derived from an EMBL/GenBank/DDBJ whole genome shotgun (WGS) entry which is preliminary data.</text>
</comment>
<dbReference type="EMBL" id="JBHLVO010000015">
    <property type="protein sequence ID" value="MFC0273041.1"/>
    <property type="molecule type" value="Genomic_DNA"/>
</dbReference>
<sequence length="542" mass="63785">MKDYSPITVINVLSRKHFEQTIVIAGNDGLGRQIKWVHVVEVTNIRKLLNGHELILTTGVSWKETTDICLSFLQQLIDSNASGLCVEMGTHTSTIPKEMIEHADKHQFPIIIFQKEVPFVEITQDIHTYLINQQYKMISDLEQYAQSLNKKLLTTDHYHEILQFFQQTLDTQVIFRLNEHDMEYFPNCSKKEKEKWQKLIKHKELLKTNSFGSASVQILGHEYAEVMILSDNQTLNEFDFLLLDRTSTALAQHLLRDLYVGEKKRIQDSEWILDWLNGQHTNEGILEYLLDQEVRTNIEGGVVLVYKYTSSKQKTALDSNYFKLLFRTVFEQQGFTAFLTEKSDGFIFILLNRRSMKTWKQRLSSGIERMRESEFIKKQNASHIKIGVGKFVESLNEIHKSYLTAEETVRIQKKMGVVKPHYFYEELHLFRLISIMNKQVDLREFVLEYLHPIFEYDKRTNGKLLETLRIYLACNGSKQETAKRLFIVRQTLYHRIGKIEKLLGEDFMTPEKRVAIEFMLLTYDYLLPIEQREINVELFNRT</sequence>
<dbReference type="Pfam" id="PF13556">
    <property type="entry name" value="HTH_30"/>
    <property type="match status" value="1"/>
</dbReference>
<evidence type="ECO:0000259" key="1">
    <source>
        <dbReference type="Pfam" id="PF07905"/>
    </source>
</evidence>
<dbReference type="Gene3D" id="1.10.10.2840">
    <property type="entry name" value="PucR C-terminal helix-turn-helix domain"/>
    <property type="match status" value="1"/>
</dbReference>
<feature type="domain" description="Purine catabolism PurC-like" evidence="1">
    <location>
        <begin position="12"/>
        <end position="130"/>
    </location>
</feature>
<name>A0ABV6GH93_9BACI</name>
<dbReference type="PANTHER" id="PTHR33744:SF1">
    <property type="entry name" value="DNA-BINDING TRANSCRIPTIONAL ACTIVATOR ADER"/>
    <property type="match status" value="1"/>
</dbReference>
<dbReference type="InterPro" id="IPR025736">
    <property type="entry name" value="PucR_C-HTH_dom"/>
</dbReference>
<evidence type="ECO:0000313" key="3">
    <source>
        <dbReference type="EMBL" id="MFC0273041.1"/>
    </source>
</evidence>
<dbReference type="PANTHER" id="PTHR33744">
    <property type="entry name" value="CARBOHYDRATE DIACID REGULATOR"/>
    <property type="match status" value="1"/>
</dbReference>
<dbReference type="RefSeq" id="WP_378935946.1">
    <property type="nucleotide sequence ID" value="NZ_JBHLVO010000015.1"/>
</dbReference>
<feature type="domain" description="PucR C-terminal helix-turn-helix" evidence="2">
    <location>
        <begin position="464"/>
        <end position="521"/>
    </location>
</feature>
<protein>
    <submittedName>
        <fullName evidence="3">PucR family transcriptional regulator</fullName>
    </submittedName>
</protein>
<reference evidence="3 4" key="1">
    <citation type="submission" date="2024-09" db="EMBL/GenBank/DDBJ databases">
        <authorList>
            <person name="Sun Q."/>
            <person name="Mori K."/>
        </authorList>
    </citation>
    <scope>NUCLEOTIDE SEQUENCE [LARGE SCALE GENOMIC DNA]</scope>
    <source>
        <strain evidence="3 4">CCM 7228</strain>
    </source>
</reference>
<dbReference type="InterPro" id="IPR051448">
    <property type="entry name" value="CdaR-like_regulators"/>
</dbReference>
<keyword evidence="4" id="KW-1185">Reference proteome</keyword>